<protein>
    <submittedName>
        <fullName evidence="1">Uncharacterized protein</fullName>
    </submittedName>
</protein>
<accession>A0AB74USH3</accession>
<name>A0AB74USH3_9GAMM</name>
<gene>
    <name evidence="1" type="ORF">ACFYG5_13680</name>
</gene>
<dbReference type="AlphaFoldDB" id="A0AB74USH3"/>
<evidence type="ECO:0000313" key="1">
    <source>
        <dbReference type="EMBL" id="XIA17606.1"/>
    </source>
</evidence>
<proteinExistence type="predicted"/>
<organism evidence="1">
    <name type="scientific">Rhodanobacter sp. FW102-FHT14D07</name>
    <dbReference type="NCBI Taxonomy" id="3351462"/>
    <lineage>
        <taxon>Bacteria</taxon>
        <taxon>Pseudomonadati</taxon>
        <taxon>Pseudomonadota</taxon>
        <taxon>Gammaproteobacteria</taxon>
        <taxon>Lysobacterales</taxon>
        <taxon>Rhodanobacteraceae</taxon>
        <taxon>Rhodanobacter</taxon>
    </lineage>
</organism>
<sequence>MSVVLTIKESRHGLWRICSGPDVLFDRLRFAHAIRLGRGLAREEHASSGTAARVEMICNDFSIPLVQYAEVRRSPMTAVS</sequence>
<reference evidence="1" key="1">
    <citation type="submission" date="2024-10" db="EMBL/GenBank/DDBJ databases">
        <authorList>
            <person name="Lesea H.P."/>
            <person name="Kuehl J.V."/>
            <person name="Chandonia J.-M."/>
        </authorList>
    </citation>
    <scope>NUCLEOTIDE SEQUENCE</scope>
    <source>
        <strain evidence="1">FW102-FHT14D07</strain>
    </source>
</reference>
<dbReference type="EMBL" id="CP170721">
    <property type="protein sequence ID" value="XIA17606.1"/>
    <property type="molecule type" value="Genomic_DNA"/>
</dbReference>
<dbReference type="RefSeq" id="WP_395116221.1">
    <property type="nucleotide sequence ID" value="NZ_CP170721.1"/>
</dbReference>